<dbReference type="InterPro" id="IPR027417">
    <property type="entry name" value="P-loop_NTPase"/>
</dbReference>
<sequence>MMDIDYKIVFTGPPGAGKTTAIGALSDTPPVMTDVANNDPGLGKAFTTVGLDYGEVILSETERVRLFGTPGQERFAFMWRILATNALGLIILLDNSRPHPLDELRTYLKAYEGLIGEVACVIGVGRTETHATPSTDEVADELARHGLLCPVLAIDVRRRDDVLLLVDTVLAQVEARYWEMNA</sequence>
<organism evidence="1 2">
    <name type="scientific">Vitreoscilla filiformis</name>
    <dbReference type="NCBI Taxonomy" id="63"/>
    <lineage>
        <taxon>Bacteria</taxon>
        <taxon>Pseudomonadati</taxon>
        <taxon>Pseudomonadota</taxon>
        <taxon>Betaproteobacteria</taxon>
        <taxon>Neisseriales</taxon>
        <taxon>Neisseriaceae</taxon>
        <taxon>Vitreoscilla</taxon>
    </lineage>
</organism>
<evidence type="ECO:0000313" key="2">
    <source>
        <dbReference type="Proteomes" id="UP000199729"/>
    </source>
</evidence>
<dbReference type="AlphaFoldDB" id="A0A221KCW0"/>
<dbReference type="SUPFAM" id="SSF52540">
    <property type="entry name" value="P-loop containing nucleoside triphosphate hydrolases"/>
    <property type="match status" value="1"/>
</dbReference>
<gene>
    <name evidence="1" type="ORF">VITFI_CDS0865</name>
</gene>
<evidence type="ECO:0000313" key="1">
    <source>
        <dbReference type="EMBL" id="ASM76643.1"/>
    </source>
</evidence>
<dbReference type="CDD" id="cd00882">
    <property type="entry name" value="Ras_like_GTPase"/>
    <property type="match status" value="1"/>
</dbReference>
<protein>
    <submittedName>
        <fullName evidence="1">GTP-binding protein</fullName>
    </submittedName>
</protein>
<dbReference type="PANTHER" id="PTHR42708">
    <property type="entry name" value="ATP/GTP-BINDING PROTEIN-RELATED"/>
    <property type="match status" value="1"/>
</dbReference>
<dbReference type="Gene3D" id="3.40.50.300">
    <property type="entry name" value="P-loop containing nucleotide triphosphate hydrolases"/>
    <property type="match status" value="1"/>
</dbReference>
<reference evidence="1 2" key="1">
    <citation type="submission" date="2017-07" db="EMBL/GenBank/DDBJ databases">
        <title>Complete Genome Sequence of the cosmetic ferment Vitreoscilla filiformis (ATCC15551).</title>
        <authorList>
            <person name="Contreras S."/>
            <person name="Sagory-Zalkind P."/>
            <person name="Blanquart H."/>
            <person name="Iltis A."/>
            <person name="Morand S.C."/>
        </authorList>
    </citation>
    <scope>NUCLEOTIDE SEQUENCE [LARGE SCALE GENOMIC DNA]</scope>
    <source>
        <strain evidence="1 2">ATCC 15551</strain>
    </source>
</reference>
<keyword evidence="2" id="KW-1185">Reference proteome</keyword>
<proteinExistence type="predicted"/>
<dbReference type="InterPro" id="IPR052705">
    <property type="entry name" value="Gliding_Motility_GTPase"/>
</dbReference>
<dbReference type="KEGG" id="vff:VITFI_CDS0865"/>
<dbReference type="RefSeq" id="WP_198301609.1">
    <property type="nucleotide sequence ID" value="NZ_CP022423.1"/>
</dbReference>
<dbReference type="EMBL" id="CP022423">
    <property type="protein sequence ID" value="ASM76643.1"/>
    <property type="molecule type" value="Genomic_DNA"/>
</dbReference>
<accession>A0A221KCW0</accession>
<dbReference type="PANTHER" id="PTHR42708:SF1">
    <property type="entry name" value="GLIDING MOTILITY PROTEIN MGLA"/>
    <property type="match status" value="1"/>
</dbReference>
<dbReference type="Proteomes" id="UP000199729">
    <property type="component" value="Chromosome"/>
</dbReference>
<name>A0A221KCW0_VITFI</name>